<keyword evidence="3" id="KW-1185">Reference proteome</keyword>
<name>A0A518EQ22_9BACT</name>
<dbReference type="InterPro" id="IPR002121">
    <property type="entry name" value="HRDC_dom"/>
</dbReference>
<dbReference type="PANTHER" id="PTHR47649:SF1">
    <property type="entry name" value="RIBONUCLEASE D"/>
    <property type="match status" value="1"/>
</dbReference>
<dbReference type="CDD" id="cd06142">
    <property type="entry name" value="RNaseD_exo"/>
    <property type="match status" value="1"/>
</dbReference>
<dbReference type="InterPro" id="IPR012337">
    <property type="entry name" value="RNaseH-like_sf"/>
</dbReference>
<evidence type="ECO:0000313" key="3">
    <source>
        <dbReference type="Proteomes" id="UP000320390"/>
    </source>
</evidence>
<dbReference type="SUPFAM" id="SSF53098">
    <property type="entry name" value="Ribonuclease H-like"/>
    <property type="match status" value="1"/>
</dbReference>
<dbReference type="GO" id="GO:0006139">
    <property type="term" value="P:nucleobase-containing compound metabolic process"/>
    <property type="evidence" value="ECO:0007669"/>
    <property type="project" value="InterPro"/>
</dbReference>
<feature type="domain" description="HRDC" evidence="1">
    <location>
        <begin position="222"/>
        <end position="302"/>
    </location>
</feature>
<dbReference type="SUPFAM" id="SSF47819">
    <property type="entry name" value="HRDC-like"/>
    <property type="match status" value="2"/>
</dbReference>
<dbReference type="GO" id="GO:0008408">
    <property type="term" value="F:3'-5' exonuclease activity"/>
    <property type="evidence" value="ECO:0007669"/>
    <property type="project" value="InterPro"/>
</dbReference>
<dbReference type="Gene3D" id="1.10.150.80">
    <property type="entry name" value="HRDC domain"/>
    <property type="match status" value="2"/>
</dbReference>
<dbReference type="InterPro" id="IPR002562">
    <property type="entry name" value="3'-5'_exonuclease_dom"/>
</dbReference>
<dbReference type="SMART" id="SM00474">
    <property type="entry name" value="35EXOc"/>
    <property type="match status" value="1"/>
</dbReference>
<dbReference type="EMBL" id="CP036434">
    <property type="protein sequence ID" value="QDV06193.1"/>
    <property type="molecule type" value="Genomic_DNA"/>
</dbReference>
<dbReference type="InterPro" id="IPR051086">
    <property type="entry name" value="RNase_D-like"/>
</dbReference>
<dbReference type="SMART" id="SM00341">
    <property type="entry name" value="HRDC"/>
    <property type="match status" value="2"/>
</dbReference>
<protein>
    <submittedName>
        <fullName evidence="2">Ribonuclease D</fullName>
        <ecNumber evidence="2">3.1.13.5</ecNumber>
    </submittedName>
</protein>
<dbReference type="OrthoDB" id="9800549at2"/>
<dbReference type="AlphaFoldDB" id="A0A518EQ22"/>
<gene>
    <name evidence="2" type="primary">rnd_1</name>
    <name evidence="2" type="ORF">Poly30_16990</name>
</gene>
<organism evidence="2 3">
    <name type="scientific">Saltatorellus ferox</name>
    <dbReference type="NCBI Taxonomy" id="2528018"/>
    <lineage>
        <taxon>Bacteria</taxon>
        <taxon>Pseudomonadati</taxon>
        <taxon>Planctomycetota</taxon>
        <taxon>Planctomycetia</taxon>
        <taxon>Planctomycetia incertae sedis</taxon>
        <taxon>Saltatorellus</taxon>
    </lineage>
</organism>
<feature type="domain" description="HRDC" evidence="1">
    <location>
        <begin position="317"/>
        <end position="397"/>
    </location>
</feature>
<dbReference type="GO" id="GO:0000166">
    <property type="term" value="F:nucleotide binding"/>
    <property type="evidence" value="ECO:0007669"/>
    <property type="project" value="InterPro"/>
</dbReference>
<dbReference type="GO" id="GO:0033890">
    <property type="term" value="F:ribonuclease D activity"/>
    <property type="evidence" value="ECO:0007669"/>
    <property type="project" value="UniProtKB-EC"/>
</dbReference>
<dbReference type="InterPro" id="IPR010997">
    <property type="entry name" value="HRDC-like_sf"/>
</dbReference>
<dbReference type="PROSITE" id="PS50967">
    <property type="entry name" value="HRDC"/>
    <property type="match status" value="2"/>
</dbReference>
<accession>A0A518EQ22</accession>
<proteinExistence type="predicted"/>
<dbReference type="Proteomes" id="UP000320390">
    <property type="component" value="Chromosome"/>
</dbReference>
<dbReference type="Gene3D" id="3.30.420.10">
    <property type="entry name" value="Ribonuclease H-like superfamily/Ribonuclease H"/>
    <property type="match status" value="1"/>
</dbReference>
<keyword evidence="2" id="KW-0378">Hydrolase</keyword>
<evidence type="ECO:0000259" key="1">
    <source>
        <dbReference type="PROSITE" id="PS50967"/>
    </source>
</evidence>
<dbReference type="PANTHER" id="PTHR47649">
    <property type="entry name" value="RIBONUCLEASE D"/>
    <property type="match status" value="1"/>
</dbReference>
<dbReference type="Pfam" id="PF01612">
    <property type="entry name" value="DNA_pol_A_exo1"/>
    <property type="match status" value="1"/>
</dbReference>
<dbReference type="InterPro" id="IPR044876">
    <property type="entry name" value="HRDC_dom_sf"/>
</dbReference>
<sequence>MVIPMDVRIEELPPPILVESQEDFEDLLDVLEQEDEIAVDTEADSFYSFRDKVCLLQITARGQDWLVDPLGDLDLADLGPILADPSKTKVFHDAEYDVLILGREFGFRFAGLFDTRVAAAVLGSAAPGLASVLSDRFGVQLDKSQQRSNWAKRPLTPKQIAYARLDTRFLLPLMHEQKEELARQGRSMIVETECRRLEALEPPPLESHPNDFVKIKGARALDPKGVSALKELYAVRQKLAERYDLPPFRILGNKPMLDVARKRPRNEAELLRIEGITPKVLGRLGNRVQRALDRAARKGPIARLPMSPKRAGEGQLDEIQSELHDRLKTLRKEASERMGIESAYLLNRHLLQKLAEDRPASAESLRSVDGIEPWQLEAFGDDIVATVTRFERDVAAGTVPSAPSRRRR</sequence>
<dbReference type="InterPro" id="IPR036397">
    <property type="entry name" value="RNaseH_sf"/>
</dbReference>
<dbReference type="Pfam" id="PF00570">
    <property type="entry name" value="HRDC"/>
    <property type="match status" value="2"/>
</dbReference>
<reference evidence="2 3" key="1">
    <citation type="submission" date="2019-02" db="EMBL/GenBank/DDBJ databases">
        <title>Deep-cultivation of Planctomycetes and their phenomic and genomic characterization uncovers novel biology.</title>
        <authorList>
            <person name="Wiegand S."/>
            <person name="Jogler M."/>
            <person name="Boedeker C."/>
            <person name="Pinto D."/>
            <person name="Vollmers J."/>
            <person name="Rivas-Marin E."/>
            <person name="Kohn T."/>
            <person name="Peeters S.H."/>
            <person name="Heuer A."/>
            <person name="Rast P."/>
            <person name="Oberbeckmann S."/>
            <person name="Bunk B."/>
            <person name="Jeske O."/>
            <person name="Meyerdierks A."/>
            <person name="Storesund J.E."/>
            <person name="Kallscheuer N."/>
            <person name="Luecker S."/>
            <person name="Lage O.M."/>
            <person name="Pohl T."/>
            <person name="Merkel B.J."/>
            <person name="Hornburger P."/>
            <person name="Mueller R.-W."/>
            <person name="Bruemmer F."/>
            <person name="Labrenz M."/>
            <person name="Spormann A.M."/>
            <person name="Op den Camp H."/>
            <person name="Overmann J."/>
            <person name="Amann R."/>
            <person name="Jetten M.S.M."/>
            <person name="Mascher T."/>
            <person name="Medema M.H."/>
            <person name="Devos D.P."/>
            <person name="Kaster A.-K."/>
            <person name="Ovreas L."/>
            <person name="Rohde M."/>
            <person name="Galperin M.Y."/>
            <person name="Jogler C."/>
        </authorList>
    </citation>
    <scope>NUCLEOTIDE SEQUENCE [LARGE SCALE GENOMIC DNA]</scope>
    <source>
        <strain evidence="2 3">Poly30</strain>
    </source>
</reference>
<dbReference type="GO" id="GO:0003676">
    <property type="term" value="F:nucleic acid binding"/>
    <property type="evidence" value="ECO:0007669"/>
    <property type="project" value="InterPro"/>
</dbReference>
<dbReference type="EC" id="3.1.13.5" evidence="2"/>
<evidence type="ECO:0000313" key="2">
    <source>
        <dbReference type="EMBL" id="QDV06193.1"/>
    </source>
</evidence>